<keyword evidence="8" id="KW-1185">Reference proteome</keyword>
<dbReference type="PANTHER" id="PTHR11380">
    <property type="entry name" value="TRANSCRIPTION INITIATION FACTOR TFIID/SUPT3-RELATED"/>
    <property type="match status" value="1"/>
</dbReference>
<name>A0A8H5AVL3_9AGAR</name>
<dbReference type="SUPFAM" id="SSF47113">
    <property type="entry name" value="Histone-fold"/>
    <property type="match status" value="1"/>
</dbReference>
<proteinExistence type="inferred from homology"/>
<comment type="caution">
    <text evidence="7">The sequence shown here is derived from an EMBL/GenBank/DDBJ whole genome shotgun (WGS) entry which is preliminary data.</text>
</comment>
<keyword evidence="2" id="KW-0805">Transcription regulation</keyword>
<dbReference type="Proteomes" id="UP000567179">
    <property type="component" value="Unassembled WGS sequence"/>
</dbReference>
<dbReference type="GO" id="GO:0005669">
    <property type="term" value="C:transcription factor TFIID complex"/>
    <property type="evidence" value="ECO:0007669"/>
    <property type="project" value="TreeGrafter"/>
</dbReference>
<protein>
    <recommendedName>
        <fullName evidence="6">Transcription initiation factor TFIID subunit 13</fullName>
    </recommendedName>
</protein>
<evidence type="ECO:0000313" key="7">
    <source>
        <dbReference type="EMBL" id="KAF5310957.1"/>
    </source>
</evidence>
<keyword evidence="4" id="KW-0539">Nucleus</keyword>
<sequence length="245" mass="26420">MSYQGYSATPPPPGAITPTTTPYGYGAYPSPYAQIPTTGYTYPPGAYQAGVTGYGWTYPYSYVPQAHHPQMTAAAAAAAIAHIQRPAAAPAVPAPVVPHTPATPVAPAPPQRAATFTAYTPSYARESIPAHSTGRGGRRSSNLKGLFSKELKNLMYGFGDDRNPANDTVSVMEEMLIEYITDICQTANGPSKKARLSIDDLRRALSRPADAKKLARMEELLFMQEDIKRARAQFEESDIQNPKGI</sequence>
<comment type="subcellular location">
    <subcellularLocation>
        <location evidence="1">Nucleus</location>
    </subcellularLocation>
</comment>
<reference evidence="7 8" key="1">
    <citation type="journal article" date="2020" name="ISME J.">
        <title>Uncovering the hidden diversity of litter-decomposition mechanisms in mushroom-forming fungi.</title>
        <authorList>
            <person name="Floudas D."/>
            <person name="Bentzer J."/>
            <person name="Ahren D."/>
            <person name="Johansson T."/>
            <person name="Persson P."/>
            <person name="Tunlid A."/>
        </authorList>
    </citation>
    <scope>NUCLEOTIDE SEQUENCE [LARGE SCALE GENOMIC DNA]</scope>
    <source>
        <strain evidence="7 8">CBS 101986</strain>
    </source>
</reference>
<dbReference type="Gene3D" id="1.10.20.10">
    <property type="entry name" value="Histone, subunit A"/>
    <property type="match status" value="1"/>
</dbReference>
<dbReference type="InterPro" id="IPR009072">
    <property type="entry name" value="Histone-fold"/>
</dbReference>
<dbReference type="OrthoDB" id="10266074at2759"/>
<dbReference type="GO" id="GO:0046982">
    <property type="term" value="F:protein heterodimerization activity"/>
    <property type="evidence" value="ECO:0007669"/>
    <property type="project" value="InterPro"/>
</dbReference>
<evidence type="ECO:0000256" key="1">
    <source>
        <dbReference type="ARBA" id="ARBA00004123"/>
    </source>
</evidence>
<dbReference type="GO" id="GO:0051123">
    <property type="term" value="P:RNA polymerase II preinitiation complex assembly"/>
    <property type="evidence" value="ECO:0007669"/>
    <property type="project" value="TreeGrafter"/>
</dbReference>
<organism evidence="7 8">
    <name type="scientific">Psilocybe cf. subviscida</name>
    <dbReference type="NCBI Taxonomy" id="2480587"/>
    <lineage>
        <taxon>Eukaryota</taxon>
        <taxon>Fungi</taxon>
        <taxon>Dikarya</taxon>
        <taxon>Basidiomycota</taxon>
        <taxon>Agaricomycotina</taxon>
        <taxon>Agaricomycetes</taxon>
        <taxon>Agaricomycetidae</taxon>
        <taxon>Agaricales</taxon>
        <taxon>Agaricineae</taxon>
        <taxon>Strophariaceae</taxon>
        <taxon>Psilocybe</taxon>
    </lineage>
</organism>
<evidence type="ECO:0000313" key="8">
    <source>
        <dbReference type="Proteomes" id="UP000567179"/>
    </source>
</evidence>
<keyword evidence="3" id="KW-0804">Transcription</keyword>
<dbReference type="Pfam" id="PF02269">
    <property type="entry name" value="TFIID-18kDa"/>
    <property type="match status" value="1"/>
</dbReference>
<evidence type="ECO:0000256" key="5">
    <source>
        <dbReference type="ARBA" id="ARBA00038392"/>
    </source>
</evidence>
<evidence type="ECO:0000256" key="2">
    <source>
        <dbReference type="ARBA" id="ARBA00023015"/>
    </source>
</evidence>
<gene>
    <name evidence="7" type="ORF">D9619_007771</name>
</gene>
<accession>A0A8H5AVL3</accession>
<dbReference type="PANTHER" id="PTHR11380:SF5">
    <property type="entry name" value="TRANSCRIPTION INITIATION FACTOR TFIID SUBUNIT 13"/>
    <property type="match status" value="1"/>
</dbReference>
<dbReference type="InterPro" id="IPR003195">
    <property type="entry name" value="TFIID_TAF13"/>
</dbReference>
<dbReference type="AlphaFoldDB" id="A0A8H5AVL3"/>
<dbReference type="CDD" id="cd07978">
    <property type="entry name" value="HFD_TAF13"/>
    <property type="match status" value="1"/>
</dbReference>
<evidence type="ECO:0000256" key="6">
    <source>
        <dbReference type="ARBA" id="ARBA00040136"/>
    </source>
</evidence>
<evidence type="ECO:0000256" key="3">
    <source>
        <dbReference type="ARBA" id="ARBA00023163"/>
    </source>
</evidence>
<comment type="similarity">
    <text evidence="5">Belongs to the TAF13 family.</text>
</comment>
<dbReference type="EMBL" id="JAACJJ010000057">
    <property type="protein sequence ID" value="KAF5310957.1"/>
    <property type="molecule type" value="Genomic_DNA"/>
</dbReference>
<evidence type="ECO:0000256" key="4">
    <source>
        <dbReference type="ARBA" id="ARBA00023242"/>
    </source>
</evidence>